<dbReference type="VEuPathDB" id="VectorBase:CPIJ014552"/>
<dbReference type="GO" id="GO:0005576">
    <property type="term" value="C:extracellular region"/>
    <property type="evidence" value="ECO:0007669"/>
    <property type="project" value="UniProtKB-SubCell"/>
</dbReference>
<dbReference type="OrthoDB" id="7722701at2759"/>
<dbReference type="GO" id="GO:0005549">
    <property type="term" value="F:odorant binding"/>
    <property type="evidence" value="ECO:0007669"/>
    <property type="project" value="InterPro"/>
</dbReference>
<dbReference type="InParanoid" id="B0X6Z2"/>
<gene>
    <name evidence="4" type="ORF">CpipJ_CPIJ014552</name>
</gene>
<sequence length="166" mass="19314">MCYVQCCLEKLELFNVTTKRFMTHHLNSQFEGFKKYNELSQTSVDEFVAALHNFGELHDCKAVFYALTPQEVIRDFHAIGQSTLDDEIRITLTKCPQNNRPATAQNYFKCMISNKKLKNPFREAFDYREFRSSDYDYAFTIPGPPTYDRRQVAAAIRKRISALGCN</sequence>
<reference evidence="4" key="1">
    <citation type="submission" date="2007-03" db="EMBL/GenBank/DDBJ databases">
        <title>Annotation of Culex pipiens quinquefasciatus.</title>
        <authorList>
            <consortium name="The Broad Institute Genome Sequencing Platform"/>
            <person name="Atkinson P.W."/>
            <person name="Hemingway J."/>
            <person name="Christensen B.M."/>
            <person name="Higgs S."/>
            <person name="Kodira C."/>
            <person name="Hannick L."/>
            <person name="Megy K."/>
            <person name="O'Leary S."/>
            <person name="Pearson M."/>
            <person name="Haas B.J."/>
            <person name="Mauceli E."/>
            <person name="Wortman J.R."/>
            <person name="Lee N.H."/>
            <person name="Guigo R."/>
            <person name="Stanke M."/>
            <person name="Alvarado L."/>
            <person name="Amedeo P."/>
            <person name="Antoine C.H."/>
            <person name="Arensburger P."/>
            <person name="Bidwell S.L."/>
            <person name="Crawford M."/>
            <person name="Camaro F."/>
            <person name="Devon K."/>
            <person name="Engels R."/>
            <person name="Hammond M."/>
            <person name="Howarth C."/>
            <person name="Koehrsen M."/>
            <person name="Lawson D."/>
            <person name="Montgomery P."/>
            <person name="Nene V."/>
            <person name="Nusbaum C."/>
            <person name="Puiu D."/>
            <person name="Romero-Severson J."/>
            <person name="Severson D.W."/>
            <person name="Shumway M."/>
            <person name="Sisk P."/>
            <person name="Stolte C."/>
            <person name="Zeng Q."/>
            <person name="Eisenstadt E."/>
            <person name="Fraser-Liggett C."/>
            <person name="Strausberg R."/>
            <person name="Galagan J."/>
            <person name="Birren B."/>
            <person name="Collins F.H."/>
        </authorList>
    </citation>
    <scope>NUCLEOTIDE SEQUENCE [LARGE SCALE GENOMIC DNA]</scope>
    <source>
        <strain evidence="4">JHB</strain>
    </source>
</reference>
<comment type="similarity">
    <text evidence="2">Belongs to the PBP/GOBP family.</text>
</comment>
<evidence type="ECO:0000256" key="1">
    <source>
        <dbReference type="ARBA" id="ARBA00004613"/>
    </source>
</evidence>
<evidence type="ECO:0000256" key="3">
    <source>
        <dbReference type="ARBA" id="ARBA00022525"/>
    </source>
</evidence>
<protein>
    <submittedName>
        <fullName evidence="4">Long form D7clu2 salivary protein</fullName>
    </submittedName>
</protein>
<dbReference type="EMBL" id="DS232430">
    <property type="protein sequence ID" value="EDS41663.1"/>
    <property type="molecule type" value="Genomic_DNA"/>
</dbReference>
<accession>B0X6Z2</accession>
<name>B0X6Z2_CULQU</name>
<dbReference type="KEGG" id="cqu:CpipJ_CPIJ014552"/>
<dbReference type="Gene3D" id="1.10.238.20">
    <property type="entry name" value="Pheromone/general odorant binding protein domain"/>
    <property type="match status" value="1"/>
</dbReference>
<dbReference type="PhylomeDB" id="B0X6Z2"/>
<dbReference type="VEuPathDB" id="VectorBase:CQUJHB015812"/>
<evidence type="ECO:0000313" key="4">
    <source>
        <dbReference type="EMBL" id="EDS41663.1"/>
    </source>
</evidence>
<comment type="subcellular location">
    <subcellularLocation>
        <location evidence="1">Secreted</location>
    </subcellularLocation>
</comment>
<proteinExistence type="inferred from homology"/>
<dbReference type="eggNOG" id="ENOG502T82F">
    <property type="taxonomic scope" value="Eukaryota"/>
</dbReference>
<evidence type="ECO:0000256" key="2">
    <source>
        <dbReference type="ARBA" id="ARBA00008098"/>
    </source>
</evidence>
<organism>
    <name type="scientific">Culex quinquefasciatus</name>
    <name type="common">Southern house mosquito</name>
    <name type="synonym">Culex pungens</name>
    <dbReference type="NCBI Taxonomy" id="7176"/>
    <lineage>
        <taxon>Eukaryota</taxon>
        <taxon>Metazoa</taxon>
        <taxon>Ecdysozoa</taxon>
        <taxon>Arthropoda</taxon>
        <taxon>Hexapoda</taxon>
        <taxon>Insecta</taxon>
        <taxon>Pterygota</taxon>
        <taxon>Neoptera</taxon>
        <taxon>Endopterygota</taxon>
        <taxon>Diptera</taxon>
        <taxon>Nematocera</taxon>
        <taxon>Culicoidea</taxon>
        <taxon>Culicidae</taxon>
        <taxon>Culicinae</taxon>
        <taxon>Culicini</taxon>
        <taxon>Culex</taxon>
        <taxon>Culex</taxon>
    </lineage>
</organism>
<dbReference type="InterPro" id="IPR036728">
    <property type="entry name" value="PBP_GOBP_sf"/>
</dbReference>
<keyword evidence="3" id="KW-0964">Secreted</keyword>
<dbReference type="AlphaFoldDB" id="B0X6Z2"/>